<sequence length="116" mass="13129">MIVEYIRYKLHHTETASAEEAAEAFEAAYRSACTSLDISPHCLSYELSRCVEEADHYVLRIEWDSAEGHLSGFRRAPEFAPFLTAIRPYINQIEEMRHYAPVRIGSGAHTKDGTPA</sequence>
<evidence type="ECO:0000259" key="1">
    <source>
        <dbReference type="Pfam" id="PF03992"/>
    </source>
</evidence>
<name>A0A7W5B8Q3_9BURK</name>
<dbReference type="EMBL" id="JACHXD010000003">
    <property type="protein sequence ID" value="MBB3118270.1"/>
    <property type="molecule type" value="Genomic_DNA"/>
</dbReference>
<protein>
    <submittedName>
        <fullName evidence="2">Quinol monooxygenase YgiN</fullName>
    </submittedName>
</protein>
<organism evidence="2 3">
    <name type="scientific">Pseudoduganella violacea</name>
    <dbReference type="NCBI Taxonomy" id="1715466"/>
    <lineage>
        <taxon>Bacteria</taxon>
        <taxon>Pseudomonadati</taxon>
        <taxon>Pseudomonadota</taxon>
        <taxon>Betaproteobacteria</taxon>
        <taxon>Burkholderiales</taxon>
        <taxon>Oxalobacteraceae</taxon>
        <taxon>Telluria group</taxon>
        <taxon>Pseudoduganella</taxon>
    </lineage>
</organism>
<dbReference type="InterPro" id="IPR011008">
    <property type="entry name" value="Dimeric_a/b-barrel"/>
</dbReference>
<reference evidence="2 3" key="1">
    <citation type="submission" date="2020-08" db="EMBL/GenBank/DDBJ databases">
        <title>Genomic Encyclopedia of Type Strains, Phase III (KMG-III): the genomes of soil and plant-associated and newly described type strains.</title>
        <authorList>
            <person name="Whitman W."/>
        </authorList>
    </citation>
    <scope>NUCLEOTIDE SEQUENCE [LARGE SCALE GENOMIC DNA]</scope>
    <source>
        <strain evidence="2 3">CECT 8897</strain>
    </source>
</reference>
<dbReference type="Proteomes" id="UP000541535">
    <property type="component" value="Unassembled WGS sequence"/>
</dbReference>
<keyword evidence="2" id="KW-0560">Oxidoreductase</keyword>
<accession>A0A7W5B8Q3</accession>
<dbReference type="AlphaFoldDB" id="A0A7W5B8Q3"/>
<feature type="domain" description="ABM" evidence="1">
    <location>
        <begin position="18"/>
        <end position="80"/>
    </location>
</feature>
<keyword evidence="2" id="KW-0503">Monooxygenase</keyword>
<keyword evidence="3" id="KW-1185">Reference proteome</keyword>
<dbReference type="Gene3D" id="3.30.70.100">
    <property type="match status" value="1"/>
</dbReference>
<evidence type="ECO:0000313" key="2">
    <source>
        <dbReference type="EMBL" id="MBB3118270.1"/>
    </source>
</evidence>
<dbReference type="RefSeq" id="WP_183440209.1">
    <property type="nucleotide sequence ID" value="NZ_JACHXD010000003.1"/>
</dbReference>
<comment type="caution">
    <text evidence="2">The sequence shown here is derived from an EMBL/GenBank/DDBJ whole genome shotgun (WGS) entry which is preliminary data.</text>
</comment>
<dbReference type="GO" id="GO:0004497">
    <property type="term" value="F:monooxygenase activity"/>
    <property type="evidence" value="ECO:0007669"/>
    <property type="project" value="UniProtKB-KW"/>
</dbReference>
<dbReference type="Pfam" id="PF03992">
    <property type="entry name" value="ABM"/>
    <property type="match status" value="1"/>
</dbReference>
<gene>
    <name evidence="2" type="ORF">FHS03_001301</name>
</gene>
<dbReference type="SUPFAM" id="SSF54909">
    <property type="entry name" value="Dimeric alpha+beta barrel"/>
    <property type="match status" value="1"/>
</dbReference>
<evidence type="ECO:0000313" key="3">
    <source>
        <dbReference type="Proteomes" id="UP000541535"/>
    </source>
</evidence>
<dbReference type="InterPro" id="IPR007138">
    <property type="entry name" value="ABM_dom"/>
</dbReference>
<proteinExistence type="predicted"/>